<protein>
    <recommendedName>
        <fullName evidence="2">CAAX prenyl protease 2/Lysostaphin resistance protein A-like domain-containing protein</fullName>
    </recommendedName>
</protein>
<dbReference type="GO" id="GO:0080120">
    <property type="term" value="P:CAAX-box protein maturation"/>
    <property type="evidence" value="ECO:0007669"/>
    <property type="project" value="UniProtKB-ARBA"/>
</dbReference>
<dbReference type="EMBL" id="JACHGK010000025">
    <property type="protein sequence ID" value="MBB6447629.1"/>
    <property type="molecule type" value="Genomic_DNA"/>
</dbReference>
<evidence type="ECO:0000259" key="2">
    <source>
        <dbReference type="Pfam" id="PF02517"/>
    </source>
</evidence>
<comment type="caution">
    <text evidence="3">The sequence shown here is derived from an EMBL/GenBank/DDBJ whole genome shotgun (WGS) entry which is preliminary data.</text>
</comment>
<feature type="transmembrane region" description="Helical" evidence="1">
    <location>
        <begin position="154"/>
        <end position="171"/>
    </location>
</feature>
<feature type="domain" description="CAAX prenyl protease 2/Lysostaphin resistance protein A-like" evidence="2">
    <location>
        <begin position="124"/>
        <end position="210"/>
    </location>
</feature>
<dbReference type="Proteomes" id="UP000531594">
    <property type="component" value="Unassembled WGS sequence"/>
</dbReference>
<feature type="transmembrane region" description="Helical" evidence="1">
    <location>
        <begin position="123"/>
        <end position="142"/>
    </location>
</feature>
<keyword evidence="1" id="KW-1133">Transmembrane helix</keyword>
<dbReference type="RefSeq" id="WP_184529746.1">
    <property type="nucleotide sequence ID" value="NZ_JACHGK010000025.1"/>
</dbReference>
<dbReference type="InterPro" id="IPR003675">
    <property type="entry name" value="Rce1/LyrA-like_dom"/>
</dbReference>
<keyword evidence="1" id="KW-0472">Membrane</keyword>
<accession>A0A7X0LYN7</accession>
<evidence type="ECO:0000313" key="3">
    <source>
        <dbReference type="EMBL" id="MBB6447629.1"/>
    </source>
</evidence>
<keyword evidence="4" id="KW-1185">Reference proteome</keyword>
<evidence type="ECO:0000256" key="1">
    <source>
        <dbReference type="SAM" id="Phobius"/>
    </source>
</evidence>
<organism evidence="3 4">
    <name type="scientific">Bacillus benzoevorans</name>
    <dbReference type="NCBI Taxonomy" id="1456"/>
    <lineage>
        <taxon>Bacteria</taxon>
        <taxon>Bacillati</taxon>
        <taxon>Bacillota</taxon>
        <taxon>Bacilli</taxon>
        <taxon>Bacillales</taxon>
        <taxon>Bacillaceae</taxon>
        <taxon>Bacillus</taxon>
    </lineage>
</organism>
<dbReference type="Pfam" id="PF02517">
    <property type="entry name" value="Rce1-like"/>
    <property type="match status" value="1"/>
</dbReference>
<sequence>MKKEYGFILITYIVMQLSSFIGVPLMSMIGARFGLEEGFSVSAWLVLSFIAALIITLFLLRKEMNGSVRNNGALPLSKSAAWAVGGIFLALMAQSIAGSIEYLMGIEIGSENTQQIINLIKTAPIIIIISSIIGPILEEVVFRKVIFGSLYKRFNFFLAGLISSLIFAFAHGEPEHLLLYSAMGFTFAYLYVKTKRILVPIFAHVSMNTIVVVLQLNQDKIQQFQQLQSFIGGYFN</sequence>
<dbReference type="PANTHER" id="PTHR36435:SF6">
    <property type="entry name" value="ABORTIVE INFECTION PROTEIN"/>
    <property type="match status" value="1"/>
</dbReference>
<dbReference type="PANTHER" id="PTHR36435">
    <property type="entry name" value="SLR1288 PROTEIN"/>
    <property type="match status" value="1"/>
</dbReference>
<name>A0A7X0LYN7_9BACI</name>
<dbReference type="AlphaFoldDB" id="A0A7X0LYN7"/>
<feature type="transmembrane region" description="Helical" evidence="1">
    <location>
        <begin position="7"/>
        <end position="29"/>
    </location>
</feature>
<dbReference type="InterPro" id="IPR052710">
    <property type="entry name" value="CAAX_protease"/>
</dbReference>
<proteinExistence type="predicted"/>
<gene>
    <name evidence="3" type="ORF">HNR53_004317</name>
</gene>
<keyword evidence="1" id="KW-0812">Transmembrane</keyword>
<reference evidence="3 4" key="1">
    <citation type="submission" date="2020-08" db="EMBL/GenBank/DDBJ databases">
        <title>Genomic Encyclopedia of Type Strains, Phase IV (KMG-IV): sequencing the most valuable type-strain genomes for metagenomic binning, comparative biology and taxonomic classification.</title>
        <authorList>
            <person name="Goeker M."/>
        </authorList>
    </citation>
    <scope>NUCLEOTIDE SEQUENCE [LARGE SCALE GENOMIC DNA]</scope>
    <source>
        <strain evidence="3 4">DSM 5391</strain>
    </source>
</reference>
<feature type="transmembrane region" description="Helical" evidence="1">
    <location>
        <begin position="41"/>
        <end position="60"/>
    </location>
</feature>
<feature type="transmembrane region" description="Helical" evidence="1">
    <location>
        <begin position="197"/>
        <end position="216"/>
    </location>
</feature>
<evidence type="ECO:0000313" key="4">
    <source>
        <dbReference type="Proteomes" id="UP000531594"/>
    </source>
</evidence>
<dbReference type="GO" id="GO:0004175">
    <property type="term" value="F:endopeptidase activity"/>
    <property type="evidence" value="ECO:0007669"/>
    <property type="project" value="UniProtKB-ARBA"/>
</dbReference>
<feature type="transmembrane region" description="Helical" evidence="1">
    <location>
        <begin position="80"/>
        <end position="103"/>
    </location>
</feature>